<protein>
    <recommendedName>
        <fullName evidence="4">Lipoprotein</fullName>
    </recommendedName>
</protein>
<gene>
    <name evidence="2" type="ORF">NCTC9997_02504</name>
</gene>
<dbReference type="EMBL" id="LR134253">
    <property type="protein sequence ID" value="VED48961.1"/>
    <property type="molecule type" value="Genomic_DNA"/>
</dbReference>
<dbReference type="PROSITE" id="PS51257">
    <property type="entry name" value="PROKAR_LIPOPROTEIN"/>
    <property type="match status" value="1"/>
</dbReference>
<reference evidence="2 3" key="1">
    <citation type="submission" date="2018-12" db="EMBL/GenBank/DDBJ databases">
        <authorList>
            <consortium name="Pathogen Informatics"/>
        </authorList>
    </citation>
    <scope>NUCLEOTIDE SEQUENCE [LARGE SCALE GENOMIC DNA]</scope>
    <source>
        <strain evidence="2 3">NCTC9997</strain>
    </source>
</reference>
<feature type="chain" id="PRO_5031123775" description="Lipoprotein" evidence="1">
    <location>
        <begin position="23"/>
        <end position="177"/>
    </location>
</feature>
<name>A0A7Z8ZAY1_RAOTE</name>
<organism evidence="2 3">
    <name type="scientific">Raoultella terrigena</name>
    <name type="common">Klebsiella terrigena</name>
    <dbReference type="NCBI Taxonomy" id="577"/>
    <lineage>
        <taxon>Bacteria</taxon>
        <taxon>Pseudomonadati</taxon>
        <taxon>Pseudomonadota</taxon>
        <taxon>Gammaproteobacteria</taxon>
        <taxon>Enterobacterales</taxon>
        <taxon>Enterobacteriaceae</taxon>
        <taxon>Klebsiella/Raoultella group</taxon>
        <taxon>Raoultella</taxon>
    </lineage>
</organism>
<keyword evidence="3" id="KW-1185">Reference proteome</keyword>
<evidence type="ECO:0008006" key="4">
    <source>
        <dbReference type="Google" id="ProtNLM"/>
    </source>
</evidence>
<dbReference type="AlphaFoldDB" id="A0A7Z8ZAY1"/>
<evidence type="ECO:0000313" key="2">
    <source>
        <dbReference type="EMBL" id="VED48961.1"/>
    </source>
</evidence>
<evidence type="ECO:0000256" key="1">
    <source>
        <dbReference type="SAM" id="SignalP"/>
    </source>
</evidence>
<proteinExistence type="predicted"/>
<keyword evidence="1" id="KW-0732">Signal</keyword>
<dbReference type="Proteomes" id="UP000267630">
    <property type="component" value="Chromosome 3"/>
</dbReference>
<feature type="signal peptide" evidence="1">
    <location>
        <begin position="1"/>
        <end position="22"/>
    </location>
</feature>
<sequence>MKSAIMRLFTLCLFIVSTLTYACGDNSNAIVQGPFKDSSFENGLICFQNSSDQRDVDFFQSYSTSQGEVNKKVDTFDYADAPAELMTVLFAPIGGRKNVVVLLRWNVKYTSNGIRYPYHYEVKTYQSNDSSGYRLNLDSDKDPYLSGYQTINNGKITNYPLDNAQKIKRHLKIKYGI</sequence>
<accession>A0A7Z8ZAY1</accession>
<evidence type="ECO:0000313" key="3">
    <source>
        <dbReference type="Proteomes" id="UP000267630"/>
    </source>
</evidence>